<evidence type="ECO:0000256" key="11">
    <source>
        <dbReference type="ARBA" id="ARBA00022723"/>
    </source>
</evidence>
<organism evidence="21 23">
    <name type="scientific">Rotaria sordida</name>
    <dbReference type="NCBI Taxonomy" id="392033"/>
    <lineage>
        <taxon>Eukaryota</taxon>
        <taxon>Metazoa</taxon>
        <taxon>Spiralia</taxon>
        <taxon>Gnathifera</taxon>
        <taxon>Rotifera</taxon>
        <taxon>Eurotatoria</taxon>
        <taxon>Bdelloidea</taxon>
        <taxon>Philodinida</taxon>
        <taxon>Philodinidae</taxon>
        <taxon>Rotaria</taxon>
    </lineage>
</organism>
<name>A0A813YBK0_9BILA</name>
<dbReference type="Gene3D" id="3.30.160.70">
    <property type="entry name" value="Methylated DNA-protein cysteine methyltransferase domain"/>
    <property type="match status" value="1"/>
</dbReference>
<dbReference type="SUPFAM" id="SSF53155">
    <property type="entry name" value="Methylated DNA-protein cysteine methyltransferase domain"/>
    <property type="match status" value="1"/>
</dbReference>
<comment type="subcellular location">
    <subcellularLocation>
        <location evidence="4">Nucleus</location>
    </subcellularLocation>
</comment>
<comment type="similarity">
    <text evidence="5">Belongs to the MGMT family.</text>
</comment>
<keyword evidence="12" id="KW-0227">DNA damage</keyword>
<dbReference type="PROSITE" id="PS00374">
    <property type="entry name" value="MGMT"/>
    <property type="match status" value="1"/>
</dbReference>
<proteinExistence type="inferred from homology"/>
<accession>A0A813YBK0</accession>
<evidence type="ECO:0000256" key="12">
    <source>
        <dbReference type="ARBA" id="ARBA00022763"/>
    </source>
</evidence>
<evidence type="ECO:0000256" key="19">
    <source>
        <dbReference type="ARBA" id="ARBA00049348"/>
    </source>
</evidence>
<comment type="catalytic activity">
    <reaction evidence="1">
        <text>a 4-O-methyl-thymidine in DNA + L-cysteinyl-[protein] = a thymidine in DNA + S-methyl-L-cysteinyl-[protein]</text>
        <dbReference type="Rhea" id="RHEA:53428"/>
        <dbReference type="Rhea" id="RHEA-COMP:10131"/>
        <dbReference type="Rhea" id="RHEA-COMP:10132"/>
        <dbReference type="Rhea" id="RHEA-COMP:13555"/>
        <dbReference type="Rhea" id="RHEA-COMP:13556"/>
        <dbReference type="ChEBI" id="CHEBI:29950"/>
        <dbReference type="ChEBI" id="CHEBI:82612"/>
        <dbReference type="ChEBI" id="CHEBI:137386"/>
        <dbReference type="ChEBI" id="CHEBI:137387"/>
        <dbReference type="EC" id="2.1.1.63"/>
    </reaction>
</comment>
<dbReference type="EC" id="2.1.1.63" evidence="6"/>
<keyword evidence="11" id="KW-0479">Metal-binding</keyword>
<evidence type="ECO:0000256" key="7">
    <source>
        <dbReference type="ARBA" id="ARBA00015377"/>
    </source>
</evidence>
<dbReference type="InterPro" id="IPR036388">
    <property type="entry name" value="WH-like_DNA-bd_sf"/>
</dbReference>
<evidence type="ECO:0000256" key="10">
    <source>
        <dbReference type="ARBA" id="ARBA00022679"/>
    </source>
</evidence>
<evidence type="ECO:0000256" key="8">
    <source>
        <dbReference type="ARBA" id="ARBA00022553"/>
    </source>
</evidence>
<keyword evidence="13" id="KW-0862">Zinc</keyword>
<dbReference type="GO" id="GO:0046872">
    <property type="term" value="F:metal ion binding"/>
    <property type="evidence" value="ECO:0007669"/>
    <property type="project" value="UniProtKB-KW"/>
</dbReference>
<keyword evidence="14" id="KW-0238">DNA-binding</keyword>
<evidence type="ECO:0000256" key="3">
    <source>
        <dbReference type="ARBA" id="ARBA00003317"/>
    </source>
</evidence>
<comment type="caution">
    <text evidence="21">The sequence shown here is derived from an EMBL/GenBank/DDBJ whole genome shotgun (WGS) entry which is preliminary data.</text>
</comment>
<evidence type="ECO:0000256" key="2">
    <source>
        <dbReference type="ARBA" id="ARBA00001947"/>
    </source>
</evidence>
<evidence type="ECO:0000256" key="14">
    <source>
        <dbReference type="ARBA" id="ARBA00023125"/>
    </source>
</evidence>
<evidence type="ECO:0000256" key="9">
    <source>
        <dbReference type="ARBA" id="ARBA00022603"/>
    </source>
</evidence>
<comment type="cofactor">
    <cofactor evidence="2">
        <name>Zn(2+)</name>
        <dbReference type="ChEBI" id="CHEBI:29105"/>
    </cofactor>
</comment>
<evidence type="ECO:0000313" key="22">
    <source>
        <dbReference type="EMBL" id="CAF0944068.1"/>
    </source>
</evidence>
<dbReference type="Gene3D" id="1.10.10.10">
    <property type="entry name" value="Winged helix-like DNA-binding domain superfamily/Winged helix DNA-binding domain"/>
    <property type="match status" value="1"/>
</dbReference>
<evidence type="ECO:0000313" key="24">
    <source>
        <dbReference type="Proteomes" id="UP000663870"/>
    </source>
</evidence>
<evidence type="ECO:0000256" key="1">
    <source>
        <dbReference type="ARBA" id="ARBA00001286"/>
    </source>
</evidence>
<dbReference type="EMBL" id="CAJNOH010000116">
    <property type="protein sequence ID" value="CAF0881889.1"/>
    <property type="molecule type" value="Genomic_DNA"/>
</dbReference>
<dbReference type="GO" id="GO:0032259">
    <property type="term" value="P:methylation"/>
    <property type="evidence" value="ECO:0007669"/>
    <property type="project" value="UniProtKB-KW"/>
</dbReference>
<dbReference type="FunFam" id="1.10.10.10:FF:000214">
    <property type="entry name" value="Methylated-DNA--protein-cysteine methyltransferase"/>
    <property type="match status" value="1"/>
</dbReference>
<dbReference type="NCBIfam" id="TIGR00589">
    <property type="entry name" value="ogt"/>
    <property type="match status" value="1"/>
</dbReference>
<dbReference type="InterPro" id="IPR014048">
    <property type="entry name" value="MethylDNA_cys_MeTrfase_DNA-bd"/>
</dbReference>
<reference evidence="21" key="1">
    <citation type="submission" date="2021-02" db="EMBL/GenBank/DDBJ databases">
        <authorList>
            <person name="Nowell W R."/>
        </authorList>
    </citation>
    <scope>NUCLEOTIDE SEQUENCE</scope>
</reference>
<dbReference type="Pfam" id="PF01035">
    <property type="entry name" value="DNA_binding_1"/>
    <property type="match status" value="1"/>
</dbReference>
<evidence type="ECO:0000313" key="23">
    <source>
        <dbReference type="Proteomes" id="UP000663854"/>
    </source>
</evidence>
<dbReference type="EMBL" id="CAJNOL010000223">
    <property type="protein sequence ID" value="CAF0944068.1"/>
    <property type="molecule type" value="Genomic_DNA"/>
</dbReference>
<dbReference type="SUPFAM" id="SSF46767">
    <property type="entry name" value="Methylated DNA-protein cysteine methyltransferase, C-terminal domain"/>
    <property type="match status" value="1"/>
</dbReference>
<dbReference type="InterPro" id="IPR036631">
    <property type="entry name" value="MGMT_N_sf"/>
</dbReference>
<dbReference type="FunFam" id="3.30.160.70:FF:000001">
    <property type="entry name" value="Methylated-DNA--protein-cysteine methyltransferase"/>
    <property type="match status" value="1"/>
</dbReference>
<dbReference type="InterPro" id="IPR001497">
    <property type="entry name" value="MethylDNA_cys_MeTrfase_AS"/>
</dbReference>
<keyword evidence="15" id="KW-0234">DNA repair</keyword>
<evidence type="ECO:0000313" key="21">
    <source>
        <dbReference type="EMBL" id="CAF0881889.1"/>
    </source>
</evidence>
<keyword evidence="16" id="KW-0539">Nucleus</keyword>
<evidence type="ECO:0000259" key="20">
    <source>
        <dbReference type="Pfam" id="PF01035"/>
    </source>
</evidence>
<evidence type="ECO:0000256" key="18">
    <source>
        <dbReference type="ARBA" id="ARBA00031621"/>
    </source>
</evidence>
<dbReference type="PANTHER" id="PTHR46460:SF1">
    <property type="entry name" value="METHYLATED-DNA--PROTEIN-CYSTEINE METHYLTRANSFERASE"/>
    <property type="match status" value="1"/>
</dbReference>
<sequence length="175" mass="19553">MCETSSSICSSPIGDLIISYCQKGLHSICQISTINDQSFIPDENQTIEIQSSSGKIPIPKSCLNWLHTYFHSPNHLAKIPELCPNIVSKNDSFQENVWRTLLNNVHFGQTVTYGQLAELAGNKHAARAVGTAMRCNPFQLLVPCHRVIRSNGDIGNYSGGKRNNVKYWLLNHEQK</sequence>
<evidence type="ECO:0000256" key="16">
    <source>
        <dbReference type="ARBA" id="ARBA00023242"/>
    </source>
</evidence>
<gene>
    <name evidence="22" type="ORF">JXQ802_LOCUS11321</name>
    <name evidence="21" type="ORF">PYM288_LOCUS8580</name>
</gene>
<evidence type="ECO:0000256" key="15">
    <source>
        <dbReference type="ARBA" id="ARBA00023204"/>
    </source>
</evidence>
<dbReference type="GO" id="GO:0006281">
    <property type="term" value="P:DNA repair"/>
    <property type="evidence" value="ECO:0007669"/>
    <property type="project" value="UniProtKB-KW"/>
</dbReference>
<feature type="domain" description="Methylated-DNA-[protein]-cysteine S-methyltransferase DNA binding" evidence="20">
    <location>
        <begin position="92"/>
        <end position="174"/>
    </location>
</feature>
<dbReference type="PANTHER" id="PTHR46460">
    <property type="entry name" value="METHYLATED-DNA--PROTEIN-CYSTEINE METHYLTRANSFERASE"/>
    <property type="match status" value="1"/>
</dbReference>
<keyword evidence="9" id="KW-0489">Methyltransferase</keyword>
<evidence type="ECO:0000256" key="4">
    <source>
        <dbReference type="ARBA" id="ARBA00004123"/>
    </source>
</evidence>
<evidence type="ECO:0000256" key="13">
    <source>
        <dbReference type="ARBA" id="ARBA00022833"/>
    </source>
</evidence>
<comment type="catalytic activity">
    <reaction evidence="19">
        <text>a 6-O-methyl-2'-deoxyguanosine in DNA + L-cysteinyl-[protein] = S-methyl-L-cysteinyl-[protein] + a 2'-deoxyguanosine in DNA</text>
        <dbReference type="Rhea" id="RHEA:24000"/>
        <dbReference type="Rhea" id="RHEA-COMP:10131"/>
        <dbReference type="Rhea" id="RHEA-COMP:10132"/>
        <dbReference type="Rhea" id="RHEA-COMP:11367"/>
        <dbReference type="Rhea" id="RHEA-COMP:11368"/>
        <dbReference type="ChEBI" id="CHEBI:29950"/>
        <dbReference type="ChEBI" id="CHEBI:82612"/>
        <dbReference type="ChEBI" id="CHEBI:85445"/>
        <dbReference type="ChEBI" id="CHEBI:85448"/>
        <dbReference type="EC" id="2.1.1.63"/>
    </reaction>
</comment>
<evidence type="ECO:0000256" key="5">
    <source>
        <dbReference type="ARBA" id="ARBA00008711"/>
    </source>
</evidence>
<dbReference type="CDD" id="cd06445">
    <property type="entry name" value="ATase"/>
    <property type="match status" value="1"/>
</dbReference>
<evidence type="ECO:0000256" key="6">
    <source>
        <dbReference type="ARBA" id="ARBA00011918"/>
    </source>
</evidence>
<dbReference type="Proteomes" id="UP000663854">
    <property type="component" value="Unassembled WGS sequence"/>
</dbReference>
<keyword evidence="24" id="KW-1185">Reference proteome</keyword>
<keyword evidence="8" id="KW-0597">Phosphoprotein</keyword>
<dbReference type="AlphaFoldDB" id="A0A813YBK0"/>
<dbReference type="GO" id="GO:0003677">
    <property type="term" value="F:DNA binding"/>
    <property type="evidence" value="ECO:0007669"/>
    <property type="project" value="UniProtKB-KW"/>
</dbReference>
<keyword evidence="10" id="KW-0808">Transferase</keyword>
<dbReference type="GO" id="GO:0005654">
    <property type="term" value="C:nucleoplasm"/>
    <property type="evidence" value="ECO:0007669"/>
    <property type="project" value="TreeGrafter"/>
</dbReference>
<protein>
    <recommendedName>
        <fullName evidence="7">Methylated-DNA--protein-cysteine methyltransferase</fullName>
        <ecNumber evidence="6">2.1.1.63</ecNumber>
    </recommendedName>
    <alternativeName>
        <fullName evidence="17">6-O-methylguanine-DNA methyltransferase</fullName>
    </alternativeName>
    <alternativeName>
        <fullName evidence="18">O-6-methylguanine-DNA-alkyltransferase</fullName>
    </alternativeName>
</protein>
<dbReference type="InterPro" id="IPR036217">
    <property type="entry name" value="MethylDNA_cys_MeTrfase_DNAb"/>
</dbReference>
<dbReference type="GO" id="GO:0003908">
    <property type="term" value="F:methylated-DNA-[protein]-cysteine S-methyltransferase activity"/>
    <property type="evidence" value="ECO:0007669"/>
    <property type="project" value="UniProtKB-EC"/>
</dbReference>
<dbReference type="Proteomes" id="UP000663870">
    <property type="component" value="Unassembled WGS sequence"/>
</dbReference>
<evidence type="ECO:0000256" key="17">
    <source>
        <dbReference type="ARBA" id="ARBA00030795"/>
    </source>
</evidence>
<comment type="function">
    <text evidence="3">Involved in the cellular defense against the biological effects of O6-methylguanine (O6-MeG) and O4-methylthymine (O4-MeT) in DNA. Repairs the methylated nucleobase in DNA by stoichiometrically transferring the methyl group to a cysteine residue in the enzyme. This is a suicide reaction: the enzyme is irreversibly inactivated.</text>
</comment>